<gene>
    <name evidence="2" type="ORF">V6N12_031859</name>
</gene>
<accession>A0ABR2BYE3</accession>
<dbReference type="EMBL" id="JBBPBM010000074">
    <property type="protein sequence ID" value="KAK8512131.1"/>
    <property type="molecule type" value="Genomic_DNA"/>
</dbReference>
<feature type="region of interest" description="Disordered" evidence="1">
    <location>
        <begin position="239"/>
        <end position="261"/>
    </location>
</feature>
<evidence type="ECO:0000313" key="2">
    <source>
        <dbReference type="EMBL" id="KAK8512131.1"/>
    </source>
</evidence>
<name>A0ABR2BYE3_9ROSI</name>
<reference evidence="2 3" key="1">
    <citation type="journal article" date="2024" name="G3 (Bethesda)">
        <title>Genome assembly of Hibiscus sabdariffa L. provides insights into metabolisms of medicinal natural products.</title>
        <authorList>
            <person name="Kim T."/>
        </authorList>
    </citation>
    <scope>NUCLEOTIDE SEQUENCE [LARGE SCALE GENOMIC DNA]</scope>
    <source>
        <strain evidence="2">TK-2024</strain>
        <tissue evidence="2">Old leaves</tissue>
    </source>
</reference>
<sequence length="352" mass="38960">MHTPSNVPYGRPLDKMLHVGLPNVLERHSSPVSVEDQRDFKKAWGAREENLVVDLHESASDMDADYNYNTIGFEAHGFKAKDTDRNHGVDNSRKATHASMVMKDLNGFGRESYDEELSPDKEARAKELYGPWLIATNRRRRSVTTPATGRSAVEISGTMSGSRFDVLQKKSSFDVMEADIQAEMEDAAPHQVSSSAKDAKTAGTTLVLGGSFKGSKSAHIRSRIPVDDQNRLVTRLYQERSDVGKGGSRSRFSNVQDNRGKGVKESLPKGLKIWKGLEFQLVCWVPIADWAQLTSDRIQVDIEAIRCRSQENAIKEDGREDDYPHAFSPSSSVAELGLVDGKQQGRSGVPSL</sequence>
<proteinExistence type="predicted"/>
<evidence type="ECO:0000256" key="1">
    <source>
        <dbReference type="SAM" id="MobiDB-lite"/>
    </source>
</evidence>
<evidence type="ECO:0000313" key="3">
    <source>
        <dbReference type="Proteomes" id="UP001472677"/>
    </source>
</evidence>
<dbReference type="Proteomes" id="UP001472677">
    <property type="component" value="Unassembled WGS sequence"/>
</dbReference>
<comment type="caution">
    <text evidence="2">The sequence shown here is derived from an EMBL/GenBank/DDBJ whole genome shotgun (WGS) entry which is preliminary data.</text>
</comment>
<keyword evidence="3" id="KW-1185">Reference proteome</keyword>
<protein>
    <submittedName>
        <fullName evidence="2">Uncharacterized protein</fullName>
    </submittedName>
</protein>
<organism evidence="2 3">
    <name type="scientific">Hibiscus sabdariffa</name>
    <name type="common">roselle</name>
    <dbReference type="NCBI Taxonomy" id="183260"/>
    <lineage>
        <taxon>Eukaryota</taxon>
        <taxon>Viridiplantae</taxon>
        <taxon>Streptophyta</taxon>
        <taxon>Embryophyta</taxon>
        <taxon>Tracheophyta</taxon>
        <taxon>Spermatophyta</taxon>
        <taxon>Magnoliopsida</taxon>
        <taxon>eudicotyledons</taxon>
        <taxon>Gunneridae</taxon>
        <taxon>Pentapetalae</taxon>
        <taxon>rosids</taxon>
        <taxon>malvids</taxon>
        <taxon>Malvales</taxon>
        <taxon>Malvaceae</taxon>
        <taxon>Malvoideae</taxon>
        <taxon>Hibiscus</taxon>
    </lineage>
</organism>